<dbReference type="GO" id="GO:0008855">
    <property type="term" value="F:exodeoxyribonuclease VII activity"/>
    <property type="evidence" value="ECO:0007669"/>
    <property type="project" value="UniProtKB-EC"/>
</dbReference>
<comment type="similarity">
    <text evidence="1 6">Belongs to the XseB family.</text>
</comment>
<protein>
    <recommendedName>
        <fullName evidence="6">Exodeoxyribonuclease 7 small subunit</fullName>
        <ecNumber evidence="6">3.1.11.6</ecNumber>
    </recommendedName>
    <alternativeName>
        <fullName evidence="6">Exodeoxyribonuclease VII small subunit</fullName>
        <shortName evidence="6">Exonuclease VII small subunit</shortName>
    </alternativeName>
</protein>
<keyword evidence="3 6" id="KW-0540">Nuclease</keyword>
<comment type="function">
    <text evidence="6">Bidirectionally degrades single-stranded DNA into large acid-insoluble oligonucleotides, which are then degraded further into small acid-soluble oligonucleotides.</text>
</comment>
<dbReference type="PANTHER" id="PTHR34137">
    <property type="entry name" value="EXODEOXYRIBONUCLEASE 7 SMALL SUBUNIT"/>
    <property type="match status" value="1"/>
</dbReference>
<comment type="catalytic activity">
    <reaction evidence="6">
        <text>Exonucleolytic cleavage in either 5'- to 3'- or 3'- to 5'-direction to yield nucleoside 5'-phosphates.</text>
        <dbReference type="EC" id="3.1.11.6"/>
    </reaction>
</comment>
<evidence type="ECO:0000256" key="1">
    <source>
        <dbReference type="ARBA" id="ARBA00009998"/>
    </source>
</evidence>
<comment type="caution">
    <text evidence="8">The sequence shown here is derived from an EMBL/GenBank/DDBJ whole genome shotgun (WGS) entry which is preliminary data.</text>
</comment>
<evidence type="ECO:0000256" key="3">
    <source>
        <dbReference type="ARBA" id="ARBA00022722"/>
    </source>
</evidence>
<evidence type="ECO:0000313" key="8">
    <source>
        <dbReference type="EMBL" id="MBM6753357.1"/>
    </source>
</evidence>
<keyword evidence="9" id="KW-1185">Reference proteome</keyword>
<dbReference type="HAMAP" id="MF_00337">
    <property type="entry name" value="Exonuc_7_S"/>
    <property type="match status" value="1"/>
</dbReference>
<feature type="compositionally biased region" description="Polar residues" evidence="7">
    <location>
        <begin position="79"/>
        <end position="89"/>
    </location>
</feature>
<dbReference type="Gene3D" id="1.10.287.1040">
    <property type="entry name" value="Exonuclease VII, small subunit"/>
    <property type="match status" value="1"/>
</dbReference>
<evidence type="ECO:0000256" key="4">
    <source>
        <dbReference type="ARBA" id="ARBA00022801"/>
    </source>
</evidence>
<evidence type="ECO:0000256" key="5">
    <source>
        <dbReference type="ARBA" id="ARBA00022839"/>
    </source>
</evidence>
<dbReference type="EMBL" id="JACJJQ010000003">
    <property type="protein sequence ID" value="MBM6753357.1"/>
    <property type="molecule type" value="Genomic_DNA"/>
</dbReference>
<gene>
    <name evidence="6" type="primary">xseB</name>
    <name evidence="8" type="ORF">H5993_01055</name>
</gene>
<dbReference type="PANTHER" id="PTHR34137:SF1">
    <property type="entry name" value="EXODEOXYRIBONUCLEASE 7 SMALL SUBUNIT"/>
    <property type="match status" value="1"/>
</dbReference>
<dbReference type="Proteomes" id="UP000776629">
    <property type="component" value="Unassembled WGS sequence"/>
</dbReference>
<keyword evidence="4 6" id="KW-0378">Hydrolase</keyword>
<organism evidence="8 9">
    <name type="scientific">Limosilactobacillus alvi</name>
    <dbReference type="NCBI Taxonomy" id="990412"/>
    <lineage>
        <taxon>Bacteria</taxon>
        <taxon>Bacillati</taxon>
        <taxon>Bacillota</taxon>
        <taxon>Bacilli</taxon>
        <taxon>Lactobacillales</taxon>
        <taxon>Lactobacillaceae</taxon>
        <taxon>Limosilactobacillus</taxon>
    </lineage>
</organism>
<evidence type="ECO:0000256" key="2">
    <source>
        <dbReference type="ARBA" id="ARBA00022490"/>
    </source>
</evidence>
<accession>A0ABS2ELH8</accession>
<dbReference type="Pfam" id="PF02609">
    <property type="entry name" value="Exonuc_VII_S"/>
    <property type="match status" value="1"/>
</dbReference>
<dbReference type="NCBIfam" id="TIGR01280">
    <property type="entry name" value="xseB"/>
    <property type="match status" value="1"/>
</dbReference>
<dbReference type="RefSeq" id="WP_204775889.1">
    <property type="nucleotide sequence ID" value="NZ_JACJJQ010000003.1"/>
</dbReference>
<dbReference type="EC" id="3.1.11.6" evidence="6"/>
<proteinExistence type="inferred from homology"/>
<sequence>MASEIKKQSFESRIADLEAIVNHLQGGQLTLDDSIKEFKQGMELAQTLQKELDQAQATLAQLVDENGNLQPAEEVGDDLSNNGVQNQGYHSEFTKNEEN</sequence>
<name>A0ABS2ELH8_9LACO</name>
<evidence type="ECO:0000256" key="7">
    <source>
        <dbReference type="SAM" id="MobiDB-lite"/>
    </source>
</evidence>
<comment type="subunit">
    <text evidence="6">Heterooligomer composed of large and small subunits.</text>
</comment>
<dbReference type="InterPro" id="IPR037004">
    <property type="entry name" value="Exonuc_VII_ssu_sf"/>
</dbReference>
<evidence type="ECO:0000256" key="6">
    <source>
        <dbReference type="HAMAP-Rule" id="MF_00337"/>
    </source>
</evidence>
<keyword evidence="2 6" id="KW-0963">Cytoplasm</keyword>
<comment type="subcellular location">
    <subcellularLocation>
        <location evidence="6">Cytoplasm</location>
    </subcellularLocation>
</comment>
<dbReference type="InterPro" id="IPR003761">
    <property type="entry name" value="Exonuc_VII_S"/>
</dbReference>
<dbReference type="SUPFAM" id="SSF116842">
    <property type="entry name" value="XseB-like"/>
    <property type="match status" value="1"/>
</dbReference>
<reference evidence="8 9" key="1">
    <citation type="journal article" date="2021" name="Sci. Rep.">
        <title>The distribution of antibiotic resistance genes in chicken gut microbiota commensals.</title>
        <authorList>
            <person name="Juricova H."/>
            <person name="Matiasovicova J."/>
            <person name="Kubasova T."/>
            <person name="Cejkova D."/>
            <person name="Rychlik I."/>
        </authorList>
    </citation>
    <scope>NUCLEOTIDE SEQUENCE [LARGE SCALE GENOMIC DNA]</scope>
    <source>
        <strain evidence="8 9">An810</strain>
    </source>
</reference>
<evidence type="ECO:0000313" key="9">
    <source>
        <dbReference type="Proteomes" id="UP000776629"/>
    </source>
</evidence>
<feature type="region of interest" description="Disordered" evidence="7">
    <location>
        <begin position="63"/>
        <end position="99"/>
    </location>
</feature>
<dbReference type="NCBIfam" id="NF002138">
    <property type="entry name" value="PRK00977.1-2"/>
    <property type="match status" value="1"/>
</dbReference>
<keyword evidence="5 6" id="KW-0269">Exonuclease</keyword>